<evidence type="ECO:0000256" key="1">
    <source>
        <dbReference type="SAM" id="Phobius"/>
    </source>
</evidence>
<protein>
    <submittedName>
        <fullName evidence="2">Uncharacterized protein</fullName>
    </submittedName>
</protein>
<keyword evidence="3" id="KW-1185">Reference proteome</keyword>
<dbReference type="Proteomes" id="UP000265703">
    <property type="component" value="Unassembled WGS sequence"/>
</dbReference>
<gene>
    <name evidence="2" type="ORF">C1645_815009</name>
</gene>
<proteinExistence type="predicted"/>
<dbReference type="AlphaFoldDB" id="A0A397TEM0"/>
<dbReference type="OrthoDB" id="2356201at2759"/>
<feature type="transmembrane region" description="Helical" evidence="1">
    <location>
        <begin position="257"/>
        <end position="277"/>
    </location>
</feature>
<dbReference type="EMBL" id="QKYT01000040">
    <property type="protein sequence ID" value="RIA96700.1"/>
    <property type="molecule type" value="Genomic_DNA"/>
</dbReference>
<keyword evidence="1" id="KW-1133">Transmembrane helix</keyword>
<evidence type="ECO:0000313" key="2">
    <source>
        <dbReference type="EMBL" id="RIA96700.1"/>
    </source>
</evidence>
<comment type="caution">
    <text evidence="2">The sequence shown here is derived from an EMBL/GenBank/DDBJ whole genome shotgun (WGS) entry which is preliminary data.</text>
</comment>
<keyword evidence="1" id="KW-0472">Membrane</keyword>
<organism evidence="2 3">
    <name type="scientific">Glomus cerebriforme</name>
    <dbReference type="NCBI Taxonomy" id="658196"/>
    <lineage>
        <taxon>Eukaryota</taxon>
        <taxon>Fungi</taxon>
        <taxon>Fungi incertae sedis</taxon>
        <taxon>Mucoromycota</taxon>
        <taxon>Glomeromycotina</taxon>
        <taxon>Glomeromycetes</taxon>
        <taxon>Glomerales</taxon>
        <taxon>Glomeraceae</taxon>
        <taxon>Glomus</taxon>
    </lineage>
</organism>
<keyword evidence="1" id="KW-0812">Transmembrane</keyword>
<sequence>MNGNSIINFIHSLQEPVPQYVLGCIPAIATMGAAPSSGLLNKLLWIFRCLGCPFTGLFYYCNINNNPIAMSAYWLDSDQFVKKENGNENVESKIKYRPVGHYAMDIASEKEQEENVVKLLRECIAESSVLDRLSSLASAYYIFVGILIGITKAINAGQCTGSDWPYLPLLLAWTLPAIYKRVFGGKMVVNDPSVILRGGGNTKELVVRVKELQYNKKSAQDARVIITLVLFSMIIPWITVLLAYFTRPVGYGCRSKYITVLCSIWSLNSFVAYVSHISGEKFVSGNRFMNGWFCLCGVIIAILIIILGLLSHTQSWWIDLFGNVCKINCDNV</sequence>
<name>A0A397TEM0_9GLOM</name>
<feature type="transmembrane region" description="Helical" evidence="1">
    <location>
        <begin position="289"/>
        <end position="310"/>
    </location>
</feature>
<feature type="transmembrane region" description="Helical" evidence="1">
    <location>
        <begin position="224"/>
        <end position="245"/>
    </location>
</feature>
<reference evidence="2 3" key="1">
    <citation type="submission" date="2018-06" db="EMBL/GenBank/DDBJ databases">
        <title>Comparative genomics reveals the genomic features of Rhizophagus irregularis, R. cerebriforme, R. diaphanum and Gigaspora rosea, and their symbiotic lifestyle signature.</title>
        <authorList>
            <person name="Morin E."/>
            <person name="San Clemente H."/>
            <person name="Chen E.C.H."/>
            <person name="De La Providencia I."/>
            <person name="Hainaut M."/>
            <person name="Kuo A."/>
            <person name="Kohler A."/>
            <person name="Murat C."/>
            <person name="Tang N."/>
            <person name="Roy S."/>
            <person name="Loubradou J."/>
            <person name="Henrissat B."/>
            <person name="Grigoriev I.V."/>
            <person name="Corradi N."/>
            <person name="Roux C."/>
            <person name="Martin F.M."/>
        </authorList>
    </citation>
    <scope>NUCLEOTIDE SEQUENCE [LARGE SCALE GENOMIC DNA]</scope>
    <source>
        <strain evidence="2 3">DAOM 227022</strain>
    </source>
</reference>
<accession>A0A397TEM0</accession>
<evidence type="ECO:0000313" key="3">
    <source>
        <dbReference type="Proteomes" id="UP000265703"/>
    </source>
</evidence>